<dbReference type="Pfam" id="PF13577">
    <property type="entry name" value="SnoaL_4"/>
    <property type="match status" value="1"/>
</dbReference>
<dbReference type="SUPFAM" id="SSF54427">
    <property type="entry name" value="NTF2-like"/>
    <property type="match status" value="1"/>
</dbReference>
<reference evidence="2" key="2">
    <citation type="submission" date="2021-04" db="EMBL/GenBank/DDBJ databases">
        <title>Isolation and genomic analysis of the ibuprofen-degrading bacterium Sphingomonas strain MPO218.</title>
        <authorList>
            <person name="Aulestia M."/>
            <person name="Flores A."/>
            <person name="Mangas E.L."/>
            <person name="Perez-Pulido A.J."/>
            <person name="Santero E."/>
            <person name="Camacho E.M."/>
        </authorList>
    </citation>
    <scope>NUCLEOTIDE SEQUENCE</scope>
    <source>
        <strain evidence="2">MPO218</strain>
    </source>
</reference>
<dbReference type="Gene3D" id="3.10.450.50">
    <property type="match status" value="1"/>
</dbReference>
<name>A0A975HFU0_9SPHN</name>
<dbReference type="CDD" id="cd00531">
    <property type="entry name" value="NTF2_like"/>
    <property type="match status" value="1"/>
</dbReference>
<reference evidence="2" key="1">
    <citation type="submission" date="2020-07" db="EMBL/GenBank/DDBJ databases">
        <authorList>
            <person name="Camacho E."/>
        </authorList>
    </citation>
    <scope>NUCLEOTIDE SEQUENCE</scope>
    <source>
        <strain evidence="2">MPO218</strain>
    </source>
</reference>
<dbReference type="EMBL" id="CP059319">
    <property type="protein sequence ID" value="QTH23773.1"/>
    <property type="molecule type" value="Genomic_DNA"/>
</dbReference>
<dbReference type="InterPro" id="IPR032710">
    <property type="entry name" value="NTF2-like_dom_sf"/>
</dbReference>
<evidence type="ECO:0000259" key="1">
    <source>
        <dbReference type="Pfam" id="PF13577"/>
    </source>
</evidence>
<evidence type="ECO:0000313" key="3">
    <source>
        <dbReference type="Proteomes" id="UP000664914"/>
    </source>
</evidence>
<accession>A0A975HFU0</accession>
<gene>
    <name evidence="2" type="ORF">HRJ34_09825</name>
</gene>
<feature type="domain" description="SnoaL-like" evidence="1">
    <location>
        <begin position="12"/>
        <end position="132"/>
    </location>
</feature>
<dbReference type="Proteomes" id="UP000664914">
    <property type="component" value="Chromosome"/>
</dbReference>
<proteinExistence type="predicted"/>
<dbReference type="InterPro" id="IPR037401">
    <property type="entry name" value="SnoaL-like"/>
</dbReference>
<organism evidence="2 3">
    <name type="scientific">Rhizorhabdus wittichii</name>
    <dbReference type="NCBI Taxonomy" id="160791"/>
    <lineage>
        <taxon>Bacteria</taxon>
        <taxon>Pseudomonadati</taxon>
        <taxon>Pseudomonadota</taxon>
        <taxon>Alphaproteobacteria</taxon>
        <taxon>Sphingomonadales</taxon>
        <taxon>Sphingomonadaceae</taxon>
        <taxon>Rhizorhabdus</taxon>
    </lineage>
</organism>
<dbReference type="AlphaFoldDB" id="A0A975HFU0"/>
<evidence type="ECO:0000313" key="2">
    <source>
        <dbReference type="EMBL" id="QTH23773.1"/>
    </source>
</evidence>
<sequence>MERDAIMSGDIRAAITDQLGNFARLLDRKSWGALDRVFSAEVAFDYGEGRKGAGLPALRDLFRRHLDLCGPSQHLLGSIVIDLTDPSAPISFSYVQARHCGKGETAGEWFDTSGEYSDTWRRAQGEWKIVQRVADFPLIAGNPEVIAFDQVEP</sequence>
<protein>
    <submittedName>
        <fullName evidence="2">Nuclear transport factor 2 family protein</fullName>
    </submittedName>
</protein>